<dbReference type="GO" id="GO:0031623">
    <property type="term" value="P:receptor internalization"/>
    <property type="evidence" value="ECO:0007669"/>
    <property type="project" value="TreeGrafter"/>
</dbReference>
<sequence length="193" mass="22045">MSTFIFPFKMIYQLSGLILLLLDSSLICGQTTQKNSVAFEGQTTQKNSVAFEDSNGTYEDQEDFQDQELYHHYVHCDDAVMMEIGEKNCCVNFNASMTELGVENWCNVEKIVSSYHELTECLERTSRVARCYYPNRVVEQLFVAIHQRHFHSCSDEEELPDAPAGVVLAATLLPIILIPFIVYVVVWKSSLRD</sequence>
<dbReference type="GO" id="GO:0015026">
    <property type="term" value="F:coreceptor activity"/>
    <property type="evidence" value="ECO:0007669"/>
    <property type="project" value="InterPro"/>
</dbReference>
<evidence type="ECO:0000256" key="1">
    <source>
        <dbReference type="ARBA" id="ARBA00004251"/>
    </source>
</evidence>
<feature type="chain" id="PRO_5040857878" evidence="12">
    <location>
        <begin position="30"/>
        <end position="193"/>
    </location>
</feature>
<evidence type="ECO:0000256" key="9">
    <source>
        <dbReference type="ARBA" id="ARBA00023157"/>
    </source>
</evidence>
<evidence type="ECO:0000313" key="14">
    <source>
        <dbReference type="Proteomes" id="UP001059041"/>
    </source>
</evidence>
<evidence type="ECO:0000256" key="8">
    <source>
        <dbReference type="ARBA" id="ARBA00023136"/>
    </source>
</evidence>
<dbReference type="EMBL" id="JAFHDT010000023">
    <property type="protein sequence ID" value="KAI7792901.1"/>
    <property type="molecule type" value="Genomic_DNA"/>
</dbReference>
<dbReference type="GO" id="GO:0043235">
    <property type="term" value="C:receptor complex"/>
    <property type="evidence" value="ECO:0007669"/>
    <property type="project" value="TreeGrafter"/>
</dbReference>
<dbReference type="GO" id="GO:0005886">
    <property type="term" value="C:plasma membrane"/>
    <property type="evidence" value="ECO:0007669"/>
    <property type="project" value="UniProtKB-SubCell"/>
</dbReference>
<comment type="caution">
    <text evidence="13">The sequence shown here is derived from an EMBL/GenBank/DDBJ whole genome shotgun (WGS) entry which is preliminary data.</text>
</comment>
<evidence type="ECO:0000256" key="3">
    <source>
        <dbReference type="ARBA" id="ARBA00022448"/>
    </source>
</evidence>
<comment type="similarity">
    <text evidence="2">Belongs to the RAMP family.</text>
</comment>
<protein>
    <submittedName>
        <fullName evidence="13">Receptor activity-modifying protein 2-like</fullName>
    </submittedName>
</protein>
<keyword evidence="6 12" id="KW-0732">Signal</keyword>
<evidence type="ECO:0000256" key="7">
    <source>
        <dbReference type="ARBA" id="ARBA00022989"/>
    </source>
</evidence>
<dbReference type="Gene3D" id="1.10.150.510">
    <property type="entry name" value="Receptor activity modifying family"/>
    <property type="match status" value="1"/>
</dbReference>
<dbReference type="GO" id="GO:0007186">
    <property type="term" value="P:G protein-coupled receptor signaling pathway"/>
    <property type="evidence" value="ECO:0007669"/>
    <property type="project" value="TreeGrafter"/>
</dbReference>
<accession>A0A9W7WAC4</accession>
<evidence type="ECO:0000256" key="12">
    <source>
        <dbReference type="SAM" id="SignalP"/>
    </source>
</evidence>
<organism evidence="13 14">
    <name type="scientific">Triplophysa rosa</name>
    <name type="common">Cave loach</name>
    <dbReference type="NCBI Taxonomy" id="992332"/>
    <lineage>
        <taxon>Eukaryota</taxon>
        <taxon>Metazoa</taxon>
        <taxon>Chordata</taxon>
        <taxon>Craniata</taxon>
        <taxon>Vertebrata</taxon>
        <taxon>Euteleostomi</taxon>
        <taxon>Actinopterygii</taxon>
        <taxon>Neopterygii</taxon>
        <taxon>Teleostei</taxon>
        <taxon>Ostariophysi</taxon>
        <taxon>Cypriniformes</taxon>
        <taxon>Nemacheilidae</taxon>
        <taxon>Triplophysa</taxon>
    </lineage>
</organism>
<dbReference type="InterPro" id="IPR006985">
    <property type="entry name" value="RAMP"/>
</dbReference>
<gene>
    <name evidence="13" type="ORF">IRJ41_021620</name>
</gene>
<dbReference type="GO" id="GO:0009986">
    <property type="term" value="C:cell surface"/>
    <property type="evidence" value="ECO:0007669"/>
    <property type="project" value="TreeGrafter"/>
</dbReference>
<reference evidence="13" key="1">
    <citation type="submission" date="2021-02" db="EMBL/GenBank/DDBJ databases">
        <title>Comparative genomics reveals that relaxation of natural selection precedes convergent phenotypic evolution of cavefish.</title>
        <authorList>
            <person name="Peng Z."/>
        </authorList>
    </citation>
    <scope>NUCLEOTIDE SEQUENCE</scope>
    <source>
        <tissue evidence="13">Muscle</tissue>
    </source>
</reference>
<keyword evidence="3" id="KW-0813">Transport</keyword>
<keyword evidence="4" id="KW-1003">Cell membrane</keyword>
<dbReference type="PANTHER" id="PTHR14076">
    <property type="entry name" value="RECEPTOR ACTIVITY MODIFYING PROTEIN RAMP"/>
    <property type="match status" value="1"/>
</dbReference>
<dbReference type="Proteomes" id="UP001059041">
    <property type="component" value="Linkage Group LG23"/>
</dbReference>
<evidence type="ECO:0000256" key="5">
    <source>
        <dbReference type="ARBA" id="ARBA00022692"/>
    </source>
</evidence>
<dbReference type="GO" id="GO:0006816">
    <property type="term" value="P:calcium ion transport"/>
    <property type="evidence" value="ECO:0007669"/>
    <property type="project" value="TreeGrafter"/>
</dbReference>
<dbReference type="OrthoDB" id="9416539at2759"/>
<feature type="signal peptide" evidence="12">
    <location>
        <begin position="1"/>
        <end position="29"/>
    </location>
</feature>
<dbReference type="GO" id="GO:0008277">
    <property type="term" value="P:regulation of G protein-coupled receptor signaling pathway"/>
    <property type="evidence" value="ECO:0007669"/>
    <property type="project" value="InterPro"/>
</dbReference>
<evidence type="ECO:0000256" key="6">
    <source>
        <dbReference type="ARBA" id="ARBA00022729"/>
    </source>
</evidence>
<dbReference type="GO" id="GO:0032870">
    <property type="term" value="P:cellular response to hormone stimulus"/>
    <property type="evidence" value="ECO:0007669"/>
    <property type="project" value="TreeGrafter"/>
</dbReference>
<evidence type="ECO:0000256" key="10">
    <source>
        <dbReference type="ARBA" id="ARBA00023170"/>
    </source>
</evidence>
<feature type="transmembrane region" description="Helical" evidence="11">
    <location>
        <begin position="162"/>
        <end position="186"/>
    </location>
</feature>
<keyword evidence="8 11" id="KW-0472">Membrane</keyword>
<dbReference type="GO" id="GO:0001525">
    <property type="term" value="P:angiogenesis"/>
    <property type="evidence" value="ECO:0007669"/>
    <property type="project" value="TreeGrafter"/>
</dbReference>
<dbReference type="GO" id="GO:0006886">
    <property type="term" value="P:intracellular protein transport"/>
    <property type="evidence" value="ECO:0007669"/>
    <property type="project" value="InterPro"/>
</dbReference>
<dbReference type="PANTHER" id="PTHR14076:SF9">
    <property type="entry name" value="RECEPTOR ACTIVITY-MODIFYING PROTEIN 2"/>
    <property type="match status" value="1"/>
</dbReference>
<keyword evidence="5 11" id="KW-0812">Transmembrane</keyword>
<comment type="subcellular location">
    <subcellularLocation>
        <location evidence="1">Cell membrane</location>
        <topology evidence="1">Single-pass type I membrane protein</topology>
    </subcellularLocation>
</comment>
<keyword evidence="10 13" id="KW-0675">Receptor</keyword>
<evidence type="ECO:0000256" key="4">
    <source>
        <dbReference type="ARBA" id="ARBA00022475"/>
    </source>
</evidence>
<evidence type="ECO:0000313" key="13">
    <source>
        <dbReference type="EMBL" id="KAI7792901.1"/>
    </source>
</evidence>
<name>A0A9W7WAC4_TRIRA</name>
<proteinExistence type="inferred from homology"/>
<keyword evidence="7 11" id="KW-1133">Transmembrane helix</keyword>
<evidence type="ECO:0000256" key="11">
    <source>
        <dbReference type="SAM" id="Phobius"/>
    </source>
</evidence>
<dbReference type="InterPro" id="IPR038126">
    <property type="entry name" value="RAMP_sf"/>
</dbReference>
<dbReference type="GO" id="GO:0072659">
    <property type="term" value="P:protein localization to plasma membrane"/>
    <property type="evidence" value="ECO:0007669"/>
    <property type="project" value="TreeGrafter"/>
</dbReference>
<evidence type="ECO:0000256" key="2">
    <source>
        <dbReference type="ARBA" id="ARBA00007087"/>
    </source>
</evidence>
<keyword evidence="14" id="KW-1185">Reference proteome</keyword>
<dbReference type="Pfam" id="PF04901">
    <property type="entry name" value="RAMP"/>
    <property type="match status" value="1"/>
</dbReference>
<dbReference type="AlphaFoldDB" id="A0A9W7WAC4"/>
<keyword evidence="9" id="KW-1015">Disulfide bond</keyword>